<reference evidence="2 3" key="1">
    <citation type="submission" date="2016-03" db="EMBL/GenBank/DDBJ databases">
        <title>Complete genome sequence of Shewanella psychrophila WP2, a deep sea bacterium isolated from west Pacific sediment.</title>
        <authorList>
            <person name="Xu G."/>
            <person name="Jian H."/>
        </authorList>
    </citation>
    <scope>NUCLEOTIDE SEQUENCE [LARGE SCALE GENOMIC DNA]</scope>
    <source>
        <strain evidence="2 3">WP2</strain>
    </source>
</reference>
<dbReference type="AlphaFoldDB" id="A0A1S6HQM4"/>
<feature type="signal peptide" evidence="1">
    <location>
        <begin position="1"/>
        <end position="38"/>
    </location>
</feature>
<dbReference type="CDD" id="cd13569">
    <property type="entry name" value="PBP2_TAXI_TRAP_like_1"/>
    <property type="match status" value="1"/>
</dbReference>
<evidence type="ECO:0000313" key="3">
    <source>
        <dbReference type="Proteomes" id="UP000189545"/>
    </source>
</evidence>
<keyword evidence="1" id="KW-0732">Signal</keyword>
<dbReference type="KEGG" id="spsw:Sps_02667"/>
<dbReference type="NCBIfam" id="TIGR02122">
    <property type="entry name" value="TRAP_TAXI"/>
    <property type="match status" value="1"/>
</dbReference>
<evidence type="ECO:0000256" key="1">
    <source>
        <dbReference type="SAM" id="SignalP"/>
    </source>
</evidence>
<feature type="chain" id="PRO_5013363294" evidence="1">
    <location>
        <begin position="39"/>
        <end position="326"/>
    </location>
</feature>
<gene>
    <name evidence="2" type="ORF">Sps_02667</name>
</gene>
<proteinExistence type="predicted"/>
<dbReference type="PANTHER" id="PTHR42941">
    <property type="entry name" value="SLL1037 PROTEIN"/>
    <property type="match status" value="1"/>
</dbReference>
<dbReference type="PANTHER" id="PTHR42941:SF1">
    <property type="entry name" value="SLL1037 PROTEIN"/>
    <property type="match status" value="1"/>
</dbReference>
<dbReference type="Pfam" id="PF16868">
    <property type="entry name" value="NMT1_3"/>
    <property type="match status" value="1"/>
</dbReference>
<name>A0A1S6HQM4_9GAMM</name>
<accession>A0A1S6HQM4</accession>
<protein>
    <submittedName>
        <fullName evidence="2">TRAP transporter solute receptor, TAXI family</fullName>
    </submittedName>
</protein>
<dbReference type="EMBL" id="CP014782">
    <property type="protein sequence ID" value="AQS37819.1"/>
    <property type="molecule type" value="Genomic_DNA"/>
</dbReference>
<dbReference type="STRING" id="225848.Sps_02667"/>
<dbReference type="Proteomes" id="UP000189545">
    <property type="component" value="Chromosome"/>
</dbReference>
<keyword evidence="3" id="KW-1185">Reference proteome</keyword>
<dbReference type="SUPFAM" id="SSF53850">
    <property type="entry name" value="Periplasmic binding protein-like II"/>
    <property type="match status" value="1"/>
</dbReference>
<keyword evidence="2" id="KW-0675">Receptor</keyword>
<evidence type="ECO:0000313" key="2">
    <source>
        <dbReference type="EMBL" id="AQS37819.1"/>
    </source>
</evidence>
<sequence length="326" mass="34359">MKLRTKNNKCIKLIKGKAMFYRALALALLLILPSAVQAENYSIGTGGQSGIYYPFGGALAKVWSDKVPDVNVKAEVTAASVENTIKVVRGDMIAGIAMGNVVLDAYKGEGKFRSEMPVKTLFALYPNLVHTIALEKSGIKSLADLKGKRISLGAPASGTAVTAAALLASVGIDVKKDIDAVYLNYGETTNALANGQIDAGFIVGGQGVGAVTQISLTHKINLIPVSDAESAAFIETNPAYSKYTIPADVYKNVGAVSTLSVWNVVVVSAKMSDEMAYNLTKSAFENMGEVRKVVKVAEATTPENANRLAGVPLHAGAQKYLDSLSK</sequence>
<dbReference type="InterPro" id="IPR011852">
    <property type="entry name" value="TRAP_TAXI"/>
</dbReference>
<dbReference type="Gene3D" id="3.40.190.10">
    <property type="entry name" value="Periplasmic binding protein-like II"/>
    <property type="match status" value="2"/>
</dbReference>
<organism evidence="2 3">
    <name type="scientific">Shewanella psychrophila</name>
    <dbReference type="NCBI Taxonomy" id="225848"/>
    <lineage>
        <taxon>Bacteria</taxon>
        <taxon>Pseudomonadati</taxon>
        <taxon>Pseudomonadota</taxon>
        <taxon>Gammaproteobacteria</taxon>
        <taxon>Alteromonadales</taxon>
        <taxon>Shewanellaceae</taxon>
        <taxon>Shewanella</taxon>
    </lineage>
</organism>